<evidence type="ECO:0000313" key="5">
    <source>
        <dbReference type="Proteomes" id="UP000007797"/>
    </source>
</evidence>
<organism evidence="4 5">
    <name type="scientific">Cavenderia fasciculata</name>
    <name type="common">Slime mold</name>
    <name type="synonym">Dictyostelium fasciculatum</name>
    <dbReference type="NCBI Taxonomy" id="261658"/>
    <lineage>
        <taxon>Eukaryota</taxon>
        <taxon>Amoebozoa</taxon>
        <taxon>Evosea</taxon>
        <taxon>Eumycetozoa</taxon>
        <taxon>Dictyostelia</taxon>
        <taxon>Acytosteliales</taxon>
        <taxon>Cavenderiaceae</taxon>
        <taxon>Cavenderia</taxon>
    </lineage>
</organism>
<sequence>MKSYQHLHLLIILVLMMFINRATSQQLQIPLLEEQSIRYLLEQYYSDLPLDQNGFCNNQSIPSQKVTCELVDQEYHVTSLPLRIVDPSINLLFLMSNMTSLQTLVLQDEKTVTIFPPILSMAFPNLTEISFFDLPINISWPFCSACPKLRRISLHSQTSTILINSSWRMPLVEDLSLSFRLNDPIVGVEFQQSSFPSLNLLQFTFKQTTQTELSMLVNSSSLTNFYLDSSLTVLPTLYPLPPNLSILYISNNDQLYQFPWSILTNRTINIYFKNNTNLVDKTIPDTTCSNKFIELYNVTAIPDCFWCYSNDTSIIKTSLTIPSEFTCPMTIDSRELYLIRGSGLLQGSNIGWGLVSTPQYKLVAIVPNQKLQFSITTPRIGPAENIDITFNSKTPAYTFPFTFIESGITIDRLDAHRIQPLQFGLNITFKWFNPFLNHTVWIGNTIECIPVTNTSNYLYCLANNVGGGNQTVTIRNINNNQSTSLLFPPSYPVVTSVSTLDPNEIKNLSLFGYYGENNQTGVSVYINNTIECIVTSKSRQLINCSLINVPSDGIASISVIVDALLFNRTDAINFKSNSNGPPGGNQKDQCIQDTKNCYGNGQCEDYGICVCNQGYDSSDNCRTQFVLIKPNINNTKPIASFDMDGIDFDFEMISIQELDLEEVVLKEIPTVDWTSTIIENTTTLTSVYYQLNTTSSSLIDSPPLVSANISFSTNARSIMFGPQELTINPNSIKLAVNISSWAFKSNLSYLRVVFKTKINNKQSYTFDCEEHSIDSLSFDQFGATIQYLRIIKEGVQFNGRFIDYSLADGRPTYSKTQLVSMTPSETDDDTSIVLIGITLAQCQSCILDPDFTPLLSASSSGGDCNPEQKWKIIVGVVVGVIGGAAVAFVLVVSAKRARLFYIRTRPSSIRMKPTN</sequence>
<keyword evidence="2" id="KW-0732">Signal</keyword>
<dbReference type="InterPro" id="IPR054484">
    <property type="entry name" value="ComC_SSD"/>
</dbReference>
<dbReference type="EMBL" id="GL883007">
    <property type="protein sequence ID" value="EGG24410.1"/>
    <property type="molecule type" value="Genomic_DNA"/>
</dbReference>
<dbReference type="SUPFAM" id="SSF52058">
    <property type="entry name" value="L domain-like"/>
    <property type="match status" value="1"/>
</dbReference>
<keyword evidence="1" id="KW-0812">Transmembrane</keyword>
<dbReference type="OrthoDB" id="10649341at2759"/>
<dbReference type="RefSeq" id="XP_004362261.1">
    <property type="nucleotide sequence ID" value="XM_004362204.1"/>
</dbReference>
<reference evidence="5" key="1">
    <citation type="journal article" date="2011" name="Genome Res.">
        <title>Phylogeny-wide analysis of social amoeba genomes highlights ancient origins for complex intercellular communication.</title>
        <authorList>
            <person name="Heidel A.J."/>
            <person name="Lawal H.M."/>
            <person name="Felder M."/>
            <person name="Schilde C."/>
            <person name="Helps N.R."/>
            <person name="Tunggal B."/>
            <person name="Rivero F."/>
            <person name="John U."/>
            <person name="Schleicher M."/>
            <person name="Eichinger L."/>
            <person name="Platzer M."/>
            <person name="Noegel A.A."/>
            <person name="Schaap P."/>
            <person name="Gloeckner G."/>
        </authorList>
    </citation>
    <scope>NUCLEOTIDE SEQUENCE [LARGE SCALE GENOMIC DNA]</scope>
    <source>
        <strain evidence="5">SH3</strain>
    </source>
</reference>
<proteinExistence type="predicted"/>
<evidence type="ECO:0000256" key="1">
    <source>
        <dbReference type="SAM" id="Phobius"/>
    </source>
</evidence>
<dbReference type="AlphaFoldDB" id="F4PJC4"/>
<name>F4PJC4_CACFS</name>
<keyword evidence="1" id="KW-0472">Membrane</keyword>
<keyword evidence="5" id="KW-1185">Reference proteome</keyword>
<dbReference type="InterPro" id="IPR000742">
    <property type="entry name" value="EGF"/>
</dbReference>
<feature type="signal peptide" evidence="2">
    <location>
        <begin position="1"/>
        <end position="24"/>
    </location>
</feature>
<feature type="domain" description="EGF-like" evidence="3">
    <location>
        <begin position="609"/>
        <end position="621"/>
    </location>
</feature>
<evidence type="ECO:0000256" key="2">
    <source>
        <dbReference type="SAM" id="SignalP"/>
    </source>
</evidence>
<dbReference type="PROSITE" id="PS01186">
    <property type="entry name" value="EGF_2"/>
    <property type="match status" value="1"/>
</dbReference>
<evidence type="ECO:0000313" key="4">
    <source>
        <dbReference type="EMBL" id="EGG24410.1"/>
    </source>
</evidence>
<keyword evidence="1" id="KW-1133">Transmembrane helix</keyword>
<dbReference type="OMA" id="RTINIYF"/>
<feature type="chain" id="PRO_5003320113" description="EGF-like domain-containing protein" evidence="2">
    <location>
        <begin position="25"/>
        <end position="915"/>
    </location>
</feature>
<dbReference type="Proteomes" id="UP000007797">
    <property type="component" value="Unassembled WGS sequence"/>
</dbReference>
<gene>
    <name evidence="4" type="ORF">DFA_06560</name>
</gene>
<dbReference type="Pfam" id="PF22933">
    <property type="entry name" value="ComC_SSD"/>
    <property type="match status" value="1"/>
</dbReference>
<feature type="transmembrane region" description="Helical" evidence="1">
    <location>
        <begin position="872"/>
        <end position="894"/>
    </location>
</feature>
<dbReference type="InterPro" id="IPR053331">
    <property type="entry name" value="EGF-like_comC"/>
</dbReference>
<dbReference type="PANTHER" id="PTHR24032">
    <property type="entry name" value="EGF-LIKE DOMAIN-CONTAINING PROTEIN-RELATED-RELATED"/>
    <property type="match status" value="1"/>
</dbReference>
<evidence type="ECO:0000259" key="3">
    <source>
        <dbReference type="PROSITE" id="PS01186"/>
    </source>
</evidence>
<accession>F4PJC4</accession>
<dbReference type="GeneID" id="14875950"/>
<dbReference type="KEGG" id="dfa:DFA_06560"/>
<protein>
    <recommendedName>
        <fullName evidence="3">EGF-like domain-containing protein</fullName>
    </recommendedName>
</protein>